<reference evidence="1 2" key="1">
    <citation type="submission" date="2024-01" db="EMBL/GenBank/DDBJ databases">
        <title>The genomes of 5 underutilized Papilionoideae crops provide insights into root nodulation and disease resistanc.</title>
        <authorList>
            <person name="Yuan L."/>
        </authorList>
    </citation>
    <scope>NUCLEOTIDE SEQUENCE [LARGE SCALE GENOMIC DNA]</scope>
    <source>
        <strain evidence="1">ZHUSHIDOU_FW_LH</strain>
        <tissue evidence="1">Leaf</tissue>
    </source>
</reference>
<keyword evidence="2" id="KW-1185">Reference proteome</keyword>
<evidence type="ECO:0000313" key="1">
    <source>
        <dbReference type="EMBL" id="KAK7275980.1"/>
    </source>
</evidence>
<gene>
    <name evidence="1" type="ORF">RIF29_17108</name>
</gene>
<evidence type="ECO:0000313" key="2">
    <source>
        <dbReference type="Proteomes" id="UP001372338"/>
    </source>
</evidence>
<accession>A0AAN9IG56</accession>
<dbReference type="Proteomes" id="UP001372338">
    <property type="component" value="Unassembled WGS sequence"/>
</dbReference>
<organism evidence="1 2">
    <name type="scientific">Crotalaria pallida</name>
    <name type="common">Smooth rattlebox</name>
    <name type="synonym">Crotalaria striata</name>
    <dbReference type="NCBI Taxonomy" id="3830"/>
    <lineage>
        <taxon>Eukaryota</taxon>
        <taxon>Viridiplantae</taxon>
        <taxon>Streptophyta</taxon>
        <taxon>Embryophyta</taxon>
        <taxon>Tracheophyta</taxon>
        <taxon>Spermatophyta</taxon>
        <taxon>Magnoliopsida</taxon>
        <taxon>eudicotyledons</taxon>
        <taxon>Gunneridae</taxon>
        <taxon>Pentapetalae</taxon>
        <taxon>rosids</taxon>
        <taxon>fabids</taxon>
        <taxon>Fabales</taxon>
        <taxon>Fabaceae</taxon>
        <taxon>Papilionoideae</taxon>
        <taxon>50 kb inversion clade</taxon>
        <taxon>genistoids sensu lato</taxon>
        <taxon>core genistoids</taxon>
        <taxon>Crotalarieae</taxon>
        <taxon>Crotalaria</taxon>
    </lineage>
</organism>
<comment type="caution">
    <text evidence="1">The sequence shown here is derived from an EMBL/GenBank/DDBJ whole genome shotgun (WGS) entry which is preliminary data.</text>
</comment>
<proteinExistence type="predicted"/>
<dbReference type="EMBL" id="JAYWIO010000003">
    <property type="protein sequence ID" value="KAK7275980.1"/>
    <property type="molecule type" value="Genomic_DNA"/>
</dbReference>
<sequence>MAEMKKKKADLIFIPSPGVGPLASSIEFAQLLGFPALMLSLQKRRVEDVISDSDPELFIPELEHYAIDALSDGQIPPIYAVSPLVNLRGHPNPNLNQTKHDSNIDMANLRRTTAECFQESGCCDDHRKSAIKILLLFHEMLSSI</sequence>
<dbReference type="AlphaFoldDB" id="A0AAN9IG56"/>
<name>A0AAN9IG56_CROPI</name>
<protein>
    <submittedName>
        <fullName evidence="1">Uncharacterized protein</fullName>
    </submittedName>
</protein>